<name>A0ABN1KD17_9FLAO</name>
<evidence type="ECO:0000313" key="4">
    <source>
        <dbReference type="Proteomes" id="UP001500185"/>
    </source>
</evidence>
<evidence type="ECO:0000313" key="3">
    <source>
        <dbReference type="EMBL" id="GAA0762939.1"/>
    </source>
</evidence>
<dbReference type="RefSeq" id="WP_224454566.1">
    <property type="nucleotide sequence ID" value="NZ_BAAAGG010000022.1"/>
</dbReference>
<dbReference type="InterPro" id="IPR011008">
    <property type="entry name" value="Dimeric_a/b-barrel"/>
</dbReference>
<dbReference type="InterPro" id="IPR005545">
    <property type="entry name" value="YCII"/>
</dbReference>
<dbReference type="InterPro" id="IPR051807">
    <property type="entry name" value="Sec-metab_biosynth-assoc"/>
</dbReference>
<dbReference type="Proteomes" id="UP001500185">
    <property type="component" value="Unassembled WGS sequence"/>
</dbReference>
<proteinExistence type="inferred from homology"/>
<keyword evidence="4" id="KW-1185">Reference proteome</keyword>
<dbReference type="PANTHER" id="PTHR33606:SF3">
    <property type="entry name" value="PROTEIN YCII"/>
    <property type="match status" value="1"/>
</dbReference>
<gene>
    <name evidence="3" type="ORF">GCM10009433_23800</name>
</gene>
<evidence type="ECO:0000259" key="2">
    <source>
        <dbReference type="Pfam" id="PF03795"/>
    </source>
</evidence>
<comment type="caution">
    <text evidence="3">The sequence shown here is derived from an EMBL/GenBank/DDBJ whole genome shotgun (WGS) entry which is preliminary data.</text>
</comment>
<sequence length="92" mass="10545">MHYILFYKAVENYIEKRAPYRDEHLKLIESFYNQGDLLMAGALDDPATGGAFIFKGNNAEKAEEFANKDPYVKNGLITEWEVRPWTVVIGDS</sequence>
<organism evidence="3 4">
    <name type="scientific">Psychroflexus lacisalsi</name>
    <dbReference type="NCBI Taxonomy" id="503928"/>
    <lineage>
        <taxon>Bacteria</taxon>
        <taxon>Pseudomonadati</taxon>
        <taxon>Bacteroidota</taxon>
        <taxon>Flavobacteriia</taxon>
        <taxon>Flavobacteriales</taxon>
        <taxon>Flavobacteriaceae</taxon>
        <taxon>Psychroflexus</taxon>
    </lineage>
</organism>
<comment type="similarity">
    <text evidence="1">Belongs to the YciI family.</text>
</comment>
<reference evidence="3 4" key="1">
    <citation type="journal article" date="2019" name="Int. J. Syst. Evol. Microbiol.">
        <title>The Global Catalogue of Microorganisms (GCM) 10K type strain sequencing project: providing services to taxonomists for standard genome sequencing and annotation.</title>
        <authorList>
            <consortium name="The Broad Institute Genomics Platform"/>
            <consortium name="The Broad Institute Genome Sequencing Center for Infectious Disease"/>
            <person name="Wu L."/>
            <person name="Ma J."/>
        </authorList>
    </citation>
    <scope>NUCLEOTIDE SEQUENCE [LARGE SCALE GENOMIC DNA]</scope>
    <source>
        <strain evidence="3 4">JCM 16231</strain>
    </source>
</reference>
<dbReference type="NCBIfam" id="NF009508">
    <property type="entry name" value="PRK12866.1"/>
    <property type="match status" value="1"/>
</dbReference>
<dbReference type="PANTHER" id="PTHR33606">
    <property type="entry name" value="PROTEIN YCII"/>
    <property type="match status" value="1"/>
</dbReference>
<feature type="domain" description="YCII-related" evidence="2">
    <location>
        <begin position="1"/>
        <end position="86"/>
    </location>
</feature>
<evidence type="ECO:0000256" key="1">
    <source>
        <dbReference type="ARBA" id="ARBA00007689"/>
    </source>
</evidence>
<dbReference type="EMBL" id="BAAAGG010000022">
    <property type="protein sequence ID" value="GAA0762939.1"/>
    <property type="molecule type" value="Genomic_DNA"/>
</dbReference>
<dbReference type="SUPFAM" id="SSF54909">
    <property type="entry name" value="Dimeric alpha+beta barrel"/>
    <property type="match status" value="1"/>
</dbReference>
<dbReference type="Pfam" id="PF03795">
    <property type="entry name" value="YCII"/>
    <property type="match status" value="1"/>
</dbReference>
<accession>A0ABN1KD17</accession>
<dbReference type="Gene3D" id="3.30.70.1060">
    <property type="entry name" value="Dimeric alpha+beta barrel"/>
    <property type="match status" value="1"/>
</dbReference>
<protein>
    <submittedName>
        <fullName evidence="3">YciI-like protein</fullName>
    </submittedName>
</protein>